<evidence type="ECO:0000313" key="1">
    <source>
        <dbReference type="EMBL" id="GKX28292.1"/>
    </source>
</evidence>
<dbReference type="RefSeq" id="WP_281812431.1">
    <property type="nucleotide sequence ID" value="NZ_BRLB01000001.1"/>
</dbReference>
<sequence length="76" mass="9034">MKQGTITFKTNNLVLWELINNDKMDNNIDNINKYRKQKRIKLTISKDDNSIEEIDKNITNEEFMGLAYDDNVHIIF</sequence>
<keyword evidence="2" id="KW-1185">Reference proteome</keyword>
<dbReference type="Proteomes" id="UP001144256">
    <property type="component" value="Unassembled WGS sequence"/>
</dbReference>
<dbReference type="AlphaFoldDB" id="A0A9W6DEC8"/>
<name>A0A9W6DEC8_9FIRM</name>
<proteinExistence type="predicted"/>
<protein>
    <submittedName>
        <fullName evidence="1">Uncharacterized protein</fullName>
    </submittedName>
</protein>
<dbReference type="EMBL" id="BRLB01000001">
    <property type="protein sequence ID" value="GKX28292.1"/>
    <property type="molecule type" value="Genomic_DNA"/>
</dbReference>
<organism evidence="1 2">
    <name type="scientific">Vallitalea longa</name>
    <dbReference type="NCBI Taxonomy" id="2936439"/>
    <lineage>
        <taxon>Bacteria</taxon>
        <taxon>Bacillati</taxon>
        <taxon>Bacillota</taxon>
        <taxon>Clostridia</taxon>
        <taxon>Lachnospirales</taxon>
        <taxon>Vallitaleaceae</taxon>
        <taxon>Vallitalea</taxon>
    </lineage>
</organism>
<gene>
    <name evidence="1" type="ORF">SH1V18_07720</name>
</gene>
<accession>A0A9W6DEC8</accession>
<evidence type="ECO:0000313" key="2">
    <source>
        <dbReference type="Proteomes" id="UP001144256"/>
    </source>
</evidence>
<reference evidence="1" key="1">
    <citation type="submission" date="2022-06" db="EMBL/GenBank/DDBJ databases">
        <title>Vallitalea longa sp. nov., an anaerobic bacterium isolated from marine sediment.</title>
        <authorList>
            <person name="Hirano S."/>
            <person name="Terahara T."/>
            <person name="Mori K."/>
            <person name="Hamada M."/>
            <person name="Matsumoto R."/>
            <person name="Kobayashi T."/>
        </authorList>
    </citation>
    <scope>NUCLEOTIDE SEQUENCE</scope>
    <source>
        <strain evidence="1">SH18-1</strain>
    </source>
</reference>
<comment type="caution">
    <text evidence="1">The sequence shown here is derived from an EMBL/GenBank/DDBJ whole genome shotgun (WGS) entry which is preliminary data.</text>
</comment>